<feature type="domain" description="AntA/AntB antirepressor" evidence="1">
    <location>
        <begin position="142"/>
        <end position="211"/>
    </location>
</feature>
<sequence>MAKPVRADHPEVIKLEYNARFIRFRLIERTVYINVYDVKKLFRCSYIPYEELNVRCNSYVRIVFFKDGGTLQAIESFDLPTLCRLGNHGIISKENQKAIDWIVETCKKIQSNNMNHKNTTQVVATGTSELIHISEENGKRAVSARELHNFLGVGKDFSNWIKDRIKKYGFVENQDFEVFAKFGENPNGGRPSTEYALSIDMAKELSMVENNERGKQARRYFIECEKRLCEGNVPSYQIEDPVKRAEKWIEEHKQLQLAQQENVALQQDNTHKTKVIETLVKDISLADMRQRINEIIRKNGVAKIKDSFHRLYTEFNAKYHINVFTRMNNVTYKGNAMDYIEKELDMMPQLYDIACKLFENSYNDIMDSWGKSAKRADRNRNISTRQQLLN</sequence>
<protein>
    <submittedName>
        <fullName evidence="2">AntA/AntB antirepressor family protein</fullName>
    </submittedName>
</protein>
<dbReference type="PANTHER" id="PTHR36180:SF1">
    <property type="entry name" value="ANTA_ANTB ANTIREPRESSOR DOMAIN-CONTAINING PROTEIN"/>
    <property type="match status" value="1"/>
</dbReference>
<dbReference type="AlphaFoldDB" id="A0AAW5IAE1"/>
<dbReference type="RefSeq" id="WP_254970024.1">
    <property type="nucleotide sequence ID" value="NZ_JANDWU010000012.1"/>
</dbReference>
<dbReference type="PANTHER" id="PTHR36180">
    <property type="entry name" value="DNA-BINDING PROTEIN-RELATED-RELATED"/>
    <property type="match status" value="1"/>
</dbReference>
<comment type="caution">
    <text evidence="2">The sequence shown here is derived from an EMBL/GenBank/DDBJ whole genome shotgun (WGS) entry which is preliminary data.</text>
</comment>
<dbReference type="Proteomes" id="UP001205506">
    <property type="component" value="Unassembled WGS sequence"/>
</dbReference>
<proteinExistence type="predicted"/>
<reference evidence="2" key="1">
    <citation type="submission" date="2022-07" db="EMBL/GenBank/DDBJ databases">
        <title>Prevotella copri.</title>
        <authorList>
            <person name="Yang C."/>
        </authorList>
    </citation>
    <scope>NUCLEOTIDE SEQUENCE</scope>
    <source>
        <strain evidence="2">HF1805</strain>
    </source>
</reference>
<gene>
    <name evidence="2" type="ORF">NNC68_08045</name>
</gene>
<dbReference type="Pfam" id="PF08346">
    <property type="entry name" value="AntA"/>
    <property type="match status" value="1"/>
</dbReference>
<evidence type="ECO:0000313" key="3">
    <source>
        <dbReference type="Proteomes" id="UP001205506"/>
    </source>
</evidence>
<organism evidence="2 3">
    <name type="scientific">Segatella copri</name>
    <dbReference type="NCBI Taxonomy" id="165179"/>
    <lineage>
        <taxon>Bacteria</taxon>
        <taxon>Pseudomonadati</taxon>
        <taxon>Bacteroidota</taxon>
        <taxon>Bacteroidia</taxon>
        <taxon>Bacteroidales</taxon>
        <taxon>Prevotellaceae</taxon>
        <taxon>Segatella</taxon>
    </lineage>
</organism>
<dbReference type="InterPro" id="IPR013557">
    <property type="entry name" value="AntA/B_antirep"/>
</dbReference>
<evidence type="ECO:0000313" key="2">
    <source>
        <dbReference type="EMBL" id="MCP9549423.1"/>
    </source>
</evidence>
<evidence type="ECO:0000259" key="1">
    <source>
        <dbReference type="Pfam" id="PF08346"/>
    </source>
</evidence>
<dbReference type="EMBL" id="JANDWU010000012">
    <property type="protein sequence ID" value="MCP9549423.1"/>
    <property type="molecule type" value="Genomic_DNA"/>
</dbReference>
<accession>A0AAW5IAE1</accession>
<name>A0AAW5IAE1_9BACT</name>